<evidence type="ECO:0000256" key="2">
    <source>
        <dbReference type="PROSITE-ProRule" id="PRU00050"/>
    </source>
</evidence>
<feature type="domain" description="CheR-type methyltransferase" evidence="7">
    <location>
        <begin position="204"/>
        <end position="464"/>
    </location>
</feature>
<dbReference type="PROSITE" id="PS50113">
    <property type="entry name" value="PAC"/>
    <property type="match status" value="1"/>
</dbReference>
<dbReference type="Pfam" id="PF13426">
    <property type="entry name" value="PAS_9"/>
    <property type="match status" value="1"/>
</dbReference>
<accession>A0A8D4VQQ4</accession>
<organism evidence="10 11">
    <name type="scientific">Methylogaea oryzae</name>
    <dbReference type="NCBI Taxonomy" id="1295382"/>
    <lineage>
        <taxon>Bacteria</taxon>
        <taxon>Pseudomonadati</taxon>
        <taxon>Pseudomonadota</taxon>
        <taxon>Gammaproteobacteria</taxon>
        <taxon>Methylococcales</taxon>
        <taxon>Methylococcaceae</taxon>
        <taxon>Methylogaea</taxon>
    </lineage>
</organism>
<evidence type="ECO:0000259" key="8">
    <source>
        <dbReference type="PROSITE" id="PS50883"/>
    </source>
</evidence>
<reference evidence="10" key="1">
    <citation type="submission" date="2019-06" db="EMBL/GenBank/DDBJ databases">
        <title>Complete genome sequence of Methylogaea oryzae strain JCM16910.</title>
        <authorList>
            <person name="Asakawa S."/>
        </authorList>
    </citation>
    <scope>NUCLEOTIDE SEQUENCE</scope>
    <source>
        <strain evidence="10">E10</strain>
    </source>
</reference>
<feature type="domain" description="CheB-type methylesterase" evidence="6">
    <location>
        <begin position="9"/>
        <end position="192"/>
    </location>
</feature>
<evidence type="ECO:0000259" key="9">
    <source>
        <dbReference type="PROSITE" id="PS50887"/>
    </source>
</evidence>
<dbReference type="Pfam" id="PF03705">
    <property type="entry name" value="CheR_N"/>
    <property type="match status" value="1"/>
</dbReference>
<feature type="domain" description="GGDEF" evidence="9">
    <location>
        <begin position="1092"/>
        <end position="1224"/>
    </location>
</feature>
<keyword evidence="2" id="KW-0378">Hydrolase</keyword>
<dbReference type="EMBL" id="AP019782">
    <property type="protein sequence ID" value="BBL70879.1"/>
    <property type="molecule type" value="Genomic_DNA"/>
</dbReference>
<dbReference type="SMART" id="SM00267">
    <property type="entry name" value="GGDEF"/>
    <property type="match status" value="1"/>
</dbReference>
<evidence type="ECO:0000259" key="6">
    <source>
        <dbReference type="PROSITE" id="PS50122"/>
    </source>
</evidence>
<feature type="domain" description="PAS" evidence="4">
    <location>
        <begin position="813"/>
        <end position="883"/>
    </location>
</feature>
<dbReference type="PROSITE" id="PS50883">
    <property type="entry name" value="EAL"/>
    <property type="match status" value="1"/>
</dbReference>
<dbReference type="GO" id="GO:0005737">
    <property type="term" value="C:cytoplasm"/>
    <property type="evidence" value="ECO:0007669"/>
    <property type="project" value="InterPro"/>
</dbReference>
<dbReference type="GO" id="GO:0008757">
    <property type="term" value="F:S-adenosylmethionine-dependent methyltransferase activity"/>
    <property type="evidence" value="ECO:0007669"/>
    <property type="project" value="InterPro"/>
</dbReference>
<dbReference type="KEGG" id="moz:MoryE10_14850"/>
<evidence type="ECO:0000256" key="3">
    <source>
        <dbReference type="SAM" id="Coils"/>
    </source>
</evidence>
<evidence type="ECO:0000259" key="5">
    <source>
        <dbReference type="PROSITE" id="PS50113"/>
    </source>
</evidence>
<feature type="domain" description="PAC" evidence="5">
    <location>
        <begin position="1008"/>
        <end position="1060"/>
    </location>
</feature>
<evidence type="ECO:0000259" key="7">
    <source>
        <dbReference type="PROSITE" id="PS50123"/>
    </source>
</evidence>
<dbReference type="InterPro" id="IPR000780">
    <property type="entry name" value="CheR_MeTrfase"/>
</dbReference>
<dbReference type="NCBIfam" id="TIGR00229">
    <property type="entry name" value="sensory_box"/>
    <property type="match status" value="2"/>
</dbReference>
<dbReference type="Pfam" id="PF00563">
    <property type="entry name" value="EAL"/>
    <property type="match status" value="1"/>
</dbReference>
<dbReference type="InterPro" id="IPR001633">
    <property type="entry name" value="EAL_dom"/>
</dbReference>
<dbReference type="FunFam" id="3.30.70.270:FF:000001">
    <property type="entry name" value="Diguanylate cyclase domain protein"/>
    <property type="match status" value="1"/>
</dbReference>
<evidence type="ECO:0000256" key="1">
    <source>
        <dbReference type="ARBA" id="ARBA00001946"/>
    </source>
</evidence>
<dbReference type="NCBIfam" id="TIGR00254">
    <property type="entry name" value="GGDEF"/>
    <property type="match status" value="1"/>
</dbReference>
<dbReference type="RefSeq" id="WP_221048693.1">
    <property type="nucleotide sequence ID" value="NZ_AP019782.1"/>
</dbReference>
<dbReference type="Pfam" id="PF00990">
    <property type="entry name" value="GGDEF"/>
    <property type="match status" value="1"/>
</dbReference>
<evidence type="ECO:0000259" key="4">
    <source>
        <dbReference type="PROSITE" id="PS50112"/>
    </source>
</evidence>
<feature type="domain" description="EAL" evidence="8">
    <location>
        <begin position="1233"/>
        <end position="1489"/>
    </location>
</feature>
<keyword evidence="11" id="KW-1185">Reference proteome</keyword>
<sequence length="1493" mass="166608">MRKDQKTYIVGIGASAGGLEAITQVVGHLKPELPFAYVVLQHLSPSYRSMMVEILSRETSLMVQEAGQGDVPRPGVIYVVPSNYNALFKDGRLQLITAQPEVVPKPSINQFLISLAAEEGDAAIGIILSGTGSDGVAGLRAIQAAGGFTFVQKPETAKYDGMPRSAIDAGVVDHVLAPEEIALRLPQFLDLHLHEHEAAPADMLERLLARLRDNLQFDFSGYKTGTLMRRIRRREIATGNADLASYLAWVEANPRELELLARDILISVTAFFRDRDAFESLRRGIVDICNRKAIGSEIRVWVAGCASGEEAYSIAMLFADGLGDKLPQYRVQIFATDIDEEALNVARRGIYPAAAMSEVPVDQLERHFHPVNHAFEPGKHLRDMIVFARHNLVSDPPFLRLDLVSCRNVLIYFDAPLQAKVLQTFHFGLAKDGILFLGRSESVTQAEQLFVPVNRRERLFHKSGESSLSPPAVPPTVMRTPAQRRERKADLMLAGLVNRLGIAAALCDKAGDVQYSVGNVERYLQFPVGTSRLTLADTCLPALRGELLTLLHRCSQSGKQQRGRRRKLNKDWLRIQVEPVEEGGGQLLLVLFVPEKSTKQEQTQENAPSLPNRQLEDELLATREHLQTMVEEMATANEEMQALNEEAQASNEELQATNEELEAANEELQATNEELVSLNEEFNVKTQELSRLSEEYAHLYDALQFPILVFDRACQLIRFNAPAERRFDLRPSALLQHVSRLRLPLLLDDLETRFGRVLAHNGVGEEALIKQDDRTLRLNVTPGVGKSGEVVTLVVSLIDVTDLVEARNALAQSQSRLSSLMEHTTMIFAMKDITGKYTYANRSFLNFFGIDDKDCASKNDFNLLPPTLTADFWELDMQALRTRSRVYGEHTVEHRNSKRYLRSVHQVLFDVDGQPNAFIMEAEDITIRKLAEEQLRIAAKVFDQAGDAIIVTDAQTVIQTVNAAFTRITGYSVEEACGHRVGQLLKSGRHSADFYAIMWRSLRDTGFWQGEIWNKRKNGEVYPEWLSINRVDDEHGQVAHFVAVFSDISSIKDSQRKAEYLSTHDPLTGLPNRALFQDRLRHAMAQARRNGKRLALLFIDLDNFKTINDTLGHDVGDELLKQAAQRLREVVRDVDTVARLGGDEFTAILVDSSSAEVDQVSRRIIDGLAASFEISERTLFLSASLGVAMFPEDGGDSAGLIKAADVAMYRAKELGRNRVEFFKPDMHVHLLKRTAIEGAMREALRQPGRLRLVYQPKFSVQDKCQLVGAEALLRWRDPTLGDIPPGEFIPVIEAGGLILDLGKAVIDLLITQLVAWIELGLEPPVIAFNVSTRSMREPEFANDLLAELKTHGIDTRFIQVEITEGALLDNSSAVMHNLSLLNAARLKISVDDFGTGYSSLAYLKRLPLSELKLDKSFVDGLGTDHEDEVIARAVLGLAKALDLQSVAEGVETDQQLVWLKQHGCDIAQGYHLSHPLESHAFEDLLVQRRRQRA</sequence>
<dbReference type="InterPro" id="IPR022641">
    <property type="entry name" value="CheR_N"/>
</dbReference>
<evidence type="ECO:0000313" key="11">
    <source>
        <dbReference type="Proteomes" id="UP000824988"/>
    </source>
</evidence>
<dbReference type="PROSITE" id="PS50123">
    <property type="entry name" value="CHER"/>
    <property type="match status" value="1"/>
</dbReference>
<evidence type="ECO:0000313" key="10">
    <source>
        <dbReference type="EMBL" id="BBL70879.1"/>
    </source>
</evidence>
<protein>
    <recommendedName>
        <fullName evidence="12">PAS domain S-box protein</fullName>
    </recommendedName>
</protein>
<dbReference type="SMART" id="SM00138">
    <property type="entry name" value="MeTrc"/>
    <property type="match status" value="1"/>
</dbReference>
<dbReference type="Pfam" id="PF01739">
    <property type="entry name" value="CheR"/>
    <property type="match status" value="1"/>
</dbReference>
<dbReference type="InterPro" id="IPR000700">
    <property type="entry name" value="PAS-assoc_C"/>
</dbReference>
<dbReference type="PROSITE" id="PS50887">
    <property type="entry name" value="GGDEF"/>
    <property type="match status" value="1"/>
</dbReference>
<dbReference type="InterPro" id="IPR013656">
    <property type="entry name" value="PAS_4"/>
</dbReference>
<dbReference type="GO" id="GO:0008984">
    <property type="term" value="F:protein-glutamate methylesterase activity"/>
    <property type="evidence" value="ECO:0007669"/>
    <property type="project" value="InterPro"/>
</dbReference>
<comment type="cofactor">
    <cofactor evidence="1">
        <name>Mg(2+)</name>
        <dbReference type="ChEBI" id="CHEBI:18420"/>
    </cofactor>
</comment>
<gene>
    <name evidence="10" type="ORF">MoryE10_14850</name>
</gene>
<dbReference type="CDD" id="cd16434">
    <property type="entry name" value="CheB-CheR_fusion"/>
    <property type="match status" value="1"/>
</dbReference>
<proteinExistence type="predicted"/>
<feature type="domain" description="PAS" evidence="4">
    <location>
        <begin position="934"/>
        <end position="978"/>
    </location>
</feature>
<keyword evidence="3" id="KW-0175">Coiled coil</keyword>
<dbReference type="InterPro" id="IPR052155">
    <property type="entry name" value="Biofilm_reg_signaling"/>
</dbReference>
<dbReference type="Pfam" id="PF08448">
    <property type="entry name" value="PAS_4"/>
    <property type="match status" value="1"/>
</dbReference>
<dbReference type="InterPro" id="IPR000673">
    <property type="entry name" value="Sig_transdc_resp-reg_Me-estase"/>
</dbReference>
<feature type="active site" evidence="2">
    <location>
        <position position="134"/>
    </location>
</feature>
<dbReference type="SMART" id="SM00091">
    <property type="entry name" value="PAS"/>
    <property type="match status" value="3"/>
</dbReference>
<dbReference type="PANTHER" id="PTHR44757">
    <property type="entry name" value="DIGUANYLATE CYCLASE DGCP"/>
    <property type="match status" value="1"/>
</dbReference>
<dbReference type="Proteomes" id="UP000824988">
    <property type="component" value="Chromosome"/>
</dbReference>
<dbReference type="CDD" id="cd00130">
    <property type="entry name" value="PAS"/>
    <property type="match status" value="2"/>
</dbReference>
<evidence type="ECO:0008006" key="12">
    <source>
        <dbReference type="Google" id="ProtNLM"/>
    </source>
</evidence>
<dbReference type="PROSITE" id="PS50112">
    <property type="entry name" value="PAS"/>
    <property type="match status" value="2"/>
</dbReference>
<dbReference type="CDD" id="cd01949">
    <property type="entry name" value="GGDEF"/>
    <property type="match status" value="1"/>
</dbReference>
<dbReference type="Pfam" id="PF01339">
    <property type="entry name" value="CheB_methylest"/>
    <property type="match status" value="1"/>
</dbReference>
<name>A0A8D4VQQ4_9GAMM</name>
<dbReference type="PROSITE" id="PS50122">
    <property type="entry name" value="CHEB"/>
    <property type="match status" value="1"/>
</dbReference>
<dbReference type="GO" id="GO:0000156">
    <property type="term" value="F:phosphorelay response regulator activity"/>
    <property type="evidence" value="ECO:0007669"/>
    <property type="project" value="InterPro"/>
</dbReference>
<dbReference type="InterPro" id="IPR000160">
    <property type="entry name" value="GGDEF_dom"/>
</dbReference>
<dbReference type="InterPro" id="IPR000014">
    <property type="entry name" value="PAS"/>
</dbReference>
<dbReference type="InterPro" id="IPR001610">
    <property type="entry name" value="PAC"/>
</dbReference>
<dbReference type="SMART" id="SM00052">
    <property type="entry name" value="EAL"/>
    <property type="match status" value="1"/>
</dbReference>
<keyword evidence="2" id="KW-0145">Chemotaxis</keyword>
<feature type="active site" evidence="2">
    <location>
        <position position="42"/>
    </location>
</feature>
<dbReference type="InterPro" id="IPR022642">
    <property type="entry name" value="CheR_C"/>
</dbReference>
<dbReference type="GO" id="GO:0006935">
    <property type="term" value="P:chemotaxis"/>
    <property type="evidence" value="ECO:0007669"/>
    <property type="project" value="UniProtKB-UniRule"/>
</dbReference>
<dbReference type="SMART" id="SM00086">
    <property type="entry name" value="PAC"/>
    <property type="match status" value="2"/>
</dbReference>
<feature type="coiled-coil region" evidence="3">
    <location>
        <begin position="612"/>
        <end position="695"/>
    </location>
</feature>
<feature type="active site" evidence="2">
    <location>
        <position position="15"/>
    </location>
</feature>
<dbReference type="CDD" id="cd01948">
    <property type="entry name" value="EAL"/>
    <property type="match status" value="1"/>
</dbReference>
<dbReference type="PANTHER" id="PTHR44757:SF2">
    <property type="entry name" value="BIOFILM ARCHITECTURE MAINTENANCE PROTEIN MBAA"/>
    <property type="match status" value="1"/>
</dbReference>